<dbReference type="InterPro" id="IPR010200">
    <property type="entry name" value="HflC"/>
</dbReference>
<dbReference type="EMBL" id="RRUE01000001">
    <property type="protein sequence ID" value="RRN45562.1"/>
    <property type="molecule type" value="Genomic_DNA"/>
</dbReference>
<dbReference type="CDD" id="cd03405">
    <property type="entry name" value="SPFH_HflC"/>
    <property type="match status" value="1"/>
</dbReference>
<evidence type="ECO:0000256" key="6">
    <source>
        <dbReference type="PIRNR" id="PIRNR005651"/>
    </source>
</evidence>
<evidence type="ECO:0000256" key="7">
    <source>
        <dbReference type="SAM" id="MobiDB-lite"/>
    </source>
</evidence>
<reference evidence="9 10" key="1">
    <citation type="submission" date="2018-11" db="EMBL/GenBank/DDBJ databases">
        <title>Genome sequencing of Lautropia sp. KCOM 2505 (= ChDC F240).</title>
        <authorList>
            <person name="Kook J.-K."/>
            <person name="Park S.-N."/>
            <person name="Lim Y.K."/>
        </authorList>
    </citation>
    <scope>NUCLEOTIDE SEQUENCE [LARGE SCALE GENOMIC DNA]</scope>
    <source>
        <strain evidence="9 10">KCOM 2505</strain>
    </source>
</reference>
<sequence length="311" mass="35000">MNRLLALIITLGVLIVLAFSCLFVVDQRQSAVVFALGEIKRVINEPGLYVKLPSPLQDVRYFDRRTLTYDSDEIDRFITAEKINIQVDSFVKWRIADPRQFFVSVGHSPQAADDRIGRQLRSALNNEIARLTVADVISSARETLVKQVMKVMSVELEKIGVTIVDVRLKRVDFAPEVAERVYERMRSERTRVANERRAKGAAEGERIRADADRQREVLVARAYRDAQNERGAGDAEASQLYAKAFGQNPEFASFYRSLEAYRASFAEKSDLLVLDPQSDFFRYFRSAGPVNGNAPRQPAPPFRAAAPAGGQ</sequence>
<evidence type="ECO:0000256" key="4">
    <source>
        <dbReference type="ARBA" id="ARBA00022989"/>
    </source>
</evidence>
<comment type="similarity">
    <text evidence="2 6">Belongs to the band 7/mec-2 family. HflC subfamily.</text>
</comment>
<dbReference type="PROSITE" id="PS51257">
    <property type="entry name" value="PROKAR_LIPOPROTEIN"/>
    <property type="match status" value="1"/>
</dbReference>
<dbReference type="PANTHER" id="PTHR42911">
    <property type="entry name" value="MODULATOR OF FTSH PROTEASE HFLC"/>
    <property type="match status" value="1"/>
</dbReference>
<feature type="compositionally biased region" description="Low complexity" evidence="7">
    <location>
        <begin position="302"/>
        <end position="311"/>
    </location>
</feature>
<name>A0A426FS79_9BURK</name>
<keyword evidence="5" id="KW-0472">Membrane</keyword>
<dbReference type="GO" id="GO:0008233">
    <property type="term" value="F:peptidase activity"/>
    <property type="evidence" value="ECO:0007669"/>
    <property type="project" value="UniProtKB-KW"/>
</dbReference>
<proteinExistence type="inferred from homology"/>
<comment type="subcellular location">
    <subcellularLocation>
        <location evidence="1">Membrane</location>
        <topology evidence="1">Single-pass membrane protein</topology>
    </subcellularLocation>
</comment>
<feature type="region of interest" description="Disordered" evidence="7">
    <location>
        <begin position="287"/>
        <end position="311"/>
    </location>
</feature>
<dbReference type="InterPro" id="IPR001107">
    <property type="entry name" value="Band_7"/>
</dbReference>
<gene>
    <name evidence="9" type="primary">hflC</name>
    <name evidence="9" type="ORF">EHV23_05125</name>
</gene>
<dbReference type="RefSeq" id="WP_125094991.1">
    <property type="nucleotide sequence ID" value="NZ_RRUE01000001.1"/>
</dbReference>
<comment type="caution">
    <text evidence="9">The sequence shown here is derived from an EMBL/GenBank/DDBJ whole genome shotgun (WGS) entry which is preliminary data.</text>
</comment>
<dbReference type="Gene3D" id="3.30.479.30">
    <property type="entry name" value="Band 7 domain"/>
    <property type="match status" value="1"/>
</dbReference>
<dbReference type="NCBIfam" id="TIGR01932">
    <property type="entry name" value="hflC"/>
    <property type="match status" value="1"/>
</dbReference>
<keyword evidence="9" id="KW-0378">Hydrolase</keyword>
<evidence type="ECO:0000313" key="10">
    <source>
        <dbReference type="Proteomes" id="UP000270261"/>
    </source>
</evidence>
<dbReference type="SUPFAM" id="SSF117892">
    <property type="entry name" value="Band 7/SPFH domain"/>
    <property type="match status" value="1"/>
</dbReference>
<dbReference type="OrthoDB" id="9812991at2"/>
<evidence type="ECO:0000313" key="9">
    <source>
        <dbReference type="EMBL" id="RRN45562.1"/>
    </source>
</evidence>
<keyword evidence="9" id="KW-0645">Protease</keyword>
<evidence type="ECO:0000256" key="1">
    <source>
        <dbReference type="ARBA" id="ARBA00004167"/>
    </source>
</evidence>
<dbReference type="GO" id="GO:0006508">
    <property type="term" value="P:proteolysis"/>
    <property type="evidence" value="ECO:0007669"/>
    <property type="project" value="UniProtKB-KW"/>
</dbReference>
<evidence type="ECO:0000259" key="8">
    <source>
        <dbReference type="SMART" id="SM00244"/>
    </source>
</evidence>
<accession>A0A426FS79</accession>
<keyword evidence="10" id="KW-1185">Reference proteome</keyword>
<keyword evidence="4" id="KW-1133">Transmembrane helix</keyword>
<dbReference type="AlphaFoldDB" id="A0A426FS79"/>
<dbReference type="Proteomes" id="UP000270261">
    <property type="component" value="Unassembled WGS sequence"/>
</dbReference>
<dbReference type="SMART" id="SM00244">
    <property type="entry name" value="PHB"/>
    <property type="match status" value="1"/>
</dbReference>
<feature type="domain" description="Band 7" evidence="8">
    <location>
        <begin position="20"/>
        <end position="185"/>
    </location>
</feature>
<evidence type="ECO:0000256" key="3">
    <source>
        <dbReference type="ARBA" id="ARBA00022692"/>
    </source>
</evidence>
<dbReference type="PANTHER" id="PTHR42911:SF1">
    <property type="entry name" value="MODULATOR OF FTSH PROTEASE HFLC"/>
    <property type="match status" value="1"/>
</dbReference>
<dbReference type="InterPro" id="IPR036013">
    <property type="entry name" value="Band_7/SPFH_dom_sf"/>
</dbReference>
<evidence type="ECO:0000256" key="5">
    <source>
        <dbReference type="ARBA" id="ARBA00023136"/>
    </source>
</evidence>
<keyword evidence="3" id="KW-0812">Transmembrane</keyword>
<evidence type="ECO:0000256" key="2">
    <source>
        <dbReference type="ARBA" id="ARBA00007862"/>
    </source>
</evidence>
<dbReference type="GO" id="GO:0016020">
    <property type="term" value="C:membrane"/>
    <property type="evidence" value="ECO:0007669"/>
    <property type="project" value="UniProtKB-SubCell"/>
</dbReference>
<dbReference type="PIRSF" id="PIRSF005651">
    <property type="entry name" value="HflC"/>
    <property type="match status" value="1"/>
</dbReference>
<comment type="function">
    <text evidence="6">HflC and HflK could regulate a protease.</text>
</comment>
<protein>
    <recommendedName>
        <fullName evidence="6">Protein HflC</fullName>
    </recommendedName>
</protein>
<organism evidence="9 10">
    <name type="scientific">Lautropia dentalis</name>
    <dbReference type="NCBI Taxonomy" id="2490857"/>
    <lineage>
        <taxon>Bacteria</taxon>
        <taxon>Pseudomonadati</taxon>
        <taxon>Pseudomonadota</taxon>
        <taxon>Betaproteobacteria</taxon>
        <taxon>Burkholderiales</taxon>
        <taxon>Burkholderiaceae</taxon>
        <taxon>Lautropia</taxon>
    </lineage>
</organism>
<dbReference type="Pfam" id="PF01145">
    <property type="entry name" value="Band_7"/>
    <property type="match status" value="1"/>
</dbReference>